<evidence type="ECO:0000256" key="5">
    <source>
        <dbReference type="ARBA" id="ARBA00022840"/>
    </source>
</evidence>
<evidence type="ECO:0000256" key="6">
    <source>
        <dbReference type="ARBA" id="ARBA00023242"/>
    </source>
</evidence>
<feature type="compositionally biased region" description="Acidic residues" evidence="8">
    <location>
        <begin position="284"/>
        <end position="297"/>
    </location>
</feature>
<dbReference type="PROSITE" id="PS51194">
    <property type="entry name" value="HELICASE_CTER"/>
    <property type="match status" value="1"/>
</dbReference>
<feature type="domain" description="Helicase C-terminal" evidence="10">
    <location>
        <begin position="1080"/>
        <end position="1231"/>
    </location>
</feature>
<sequence length="1620" mass="182378">MARSTTSSSTPDVASFARSANERDKPRGGARTERGSRKSRSPGLFVSDAISVQEEEAEEHADERAEEHAEEQGLPTDTKRTLVAVEVSPVSNPEEYVRFEGDTVVEKVLREVEGTGDLVYKVRFQDGHDEEVPFEGLLSLDNGPTALDAYNRNPNTSETEAEDEIMVGQLRSNRRTTRDANFVDPVSFVISSSNEDDADEDDVIGMFKTRKTRGSRLRSNGTASRSSRSRTNAMSADVSSGDDSSESSARRSSKRVRKARDNGRTTRSSGAAVYQRLSYKNENIEEFEDESEDEDDIPMLQSDVFPNSRKRKRRSRNGQTIILRGPRSDNAARAGTRKSDRTTRHQNNMEEVGQDDIYRSESEPEPSKPKVVSTREVFKQLPRTDEFRNRHSQHCDTCGQGNNAGPLIYCQGCILAYHKNCIGHRTGREHLVTKVGDEDFVLQCRRCVNIAQKRDSTAPNQAKCQDCNETGASCFPFRERKTPLQEQKERDENDGADPITPVNPDLINNVDNVLFRCMTCWRAFHFHHLPSRAAHMMDIDYDDEERAQYRFSEYCRDWKCKDCLNMPAKVSGLIAWRPGDVESYTAGTPVDAMNQDDIYYLIKWENLSYFRAAWMPGAWTWGVTAPAMRKAFAKKNPPPKMRTEDAIPEEFLRIDIVLDVKYTSFVDISTIEIDMARIKEVDEALIKYKGLGYEDAVWEKVPAPEDGERWSDFETAYTDWVKGRYIRIPKGGRINARVEKARSQPFTKLEKKKQPESVVGGELMDYQLEGLNWLYYQWYSKKNGILADEMGLGKTIQIIAFLATMVSDQNCWPFLIVVPNSTVANWRREIKLWAPALRVVTYFGSAVARDLAYRYEMYPNKSKDLRCHVVVTSYDAAADDSCRKFFKGVPWQGLIVDEGQRLKSDKSLLYNALNALKIPFRILLTGTPLQNNTRELFNLLQFLDDSINASALEEEYLEMTKENIQKLHDLIRPFILRRTKAQVLGFLPPMAQIIVPVSMSVLQKKLYKSILAKSPELLRALFSSNSKLRPQERANLNNILMQLRKCLCHPFVYSREIEERTDIAAVSHRNLVEASSKLQLLELLLPKLQERGHRVLIFSQFLDMLDIVEDFLDGLEMRYQRLDGTMGSLEKQKRIDEFNAPESPLFAFLLSTRAGGVGINLATADTVIILDPDFNPHQDIQALSRAHRIGQRKKVLCFQLMTRASVEEKIVQIGRKKMALDHVVVESLDAEDIEEKDVESVLRHGAAELFAEDNPDLEIKYDSASVDKLLDRSQIENTKAGDDKSAESQFSFARVWENDTGDLADSLPGSEDEREVDPSAWEWILQERERRAAAEAAARQQEMGRGKRARMAVDYATNEHPEAPGEAVPDAADSIEDVPISLPKLSKKGRRSADDSDTDFQAGDTEPEAEASGDEGEPVDPKELALEPTQKPGGIVGGIAGSQQPKPTTPVKTKPAPFKRVIVPTLPPQHQPLDPRNPNAQQPPFRGPPCRACSLPHPRGACPLKVAGTEHCNLCGLAHFGKARSCPHIKSETQVREMLEALKWSQEPRDLVEAAIKYLKGVKGHLVQEKKREREMKEGREVPGISGGLGAGELAAVARFNREGAVGTAGDLERRPGGWG</sequence>
<feature type="compositionally biased region" description="Basic and acidic residues" evidence="8">
    <location>
        <begin position="482"/>
        <end position="493"/>
    </location>
</feature>
<feature type="compositionally biased region" description="Low complexity" evidence="8">
    <location>
        <begin position="1445"/>
        <end position="1456"/>
    </location>
</feature>
<dbReference type="Pfam" id="PF00271">
    <property type="entry name" value="Helicase_C"/>
    <property type="match status" value="1"/>
</dbReference>
<dbReference type="InterPro" id="IPR027417">
    <property type="entry name" value="P-loop_NTPase"/>
</dbReference>
<dbReference type="InterPro" id="IPR001650">
    <property type="entry name" value="Helicase_C-like"/>
</dbReference>
<feature type="coiled-coil region" evidence="7">
    <location>
        <begin position="1071"/>
        <end position="1132"/>
    </location>
</feature>
<evidence type="ECO:0000313" key="12">
    <source>
        <dbReference type="Proteomes" id="UP001172684"/>
    </source>
</evidence>
<dbReference type="PROSITE" id="PS51192">
    <property type="entry name" value="HELICASE_ATP_BIND_1"/>
    <property type="match status" value="1"/>
</dbReference>
<dbReference type="CDD" id="cd18793">
    <property type="entry name" value="SF2_C_SNF"/>
    <property type="match status" value="1"/>
</dbReference>
<dbReference type="InterPro" id="IPR055565">
    <property type="entry name" value="DUF7141"/>
</dbReference>
<feature type="domain" description="Helicase ATP-binding" evidence="9">
    <location>
        <begin position="775"/>
        <end position="946"/>
    </location>
</feature>
<dbReference type="Pfam" id="PF23615">
    <property type="entry name" value="Chromo_MIT1"/>
    <property type="match status" value="1"/>
</dbReference>
<dbReference type="PANTHER" id="PTHR45623">
    <property type="entry name" value="CHROMODOMAIN-HELICASE-DNA-BINDING PROTEIN 3-RELATED-RELATED"/>
    <property type="match status" value="1"/>
</dbReference>
<feature type="region of interest" description="Disordered" evidence="8">
    <location>
        <begin position="1"/>
        <end position="81"/>
    </location>
</feature>
<dbReference type="InterPro" id="IPR013083">
    <property type="entry name" value="Znf_RING/FYVE/PHD"/>
</dbReference>
<dbReference type="Pfam" id="PF15446">
    <property type="entry name" value="zf-PHD-like"/>
    <property type="match status" value="1"/>
</dbReference>
<keyword evidence="4" id="KW-0378">Hydrolase</keyword>
<dbReference type="Gene3D" id="3.40.50.10810">
    <property type="entry name" value="Tandem AAA-ATPase domain"/>
    <property type="match status" value="1"/>
</dbReference>
<dbReference type="InterPro" id="IPR014001">
    <property type="entry name" value="Helicase_ATP-bd"/>
</dbReference>
<protein>
    <recommendedName>
        <fullName evidence="13">Chromatin remodeling complex subunit</fullName>
    </recommendedName>
</protein>
<dbReference type="Proteomes" id="UP001172684">
    <property type="component" value="Unassembled WGS sequence"/>
</dbReference>
<dbReference type="Pfam" id="PF23614">
    <property type="entry name" value="DUF7141"/>
    <property type="match status" value="1"/>
</dbReference>
<reference evidence="11" key="1">
    <citation type="submission" date="2022-10" db="EMBL/GenBank/DDBJ databases">
        <title>Culturing micro-colonial fungi from biological soil crusts in the Mojave desert and describing Neophaeococcomyces mojavensis, and introducing the new genera and species Taxawa tesnikishii.</title>
        <authorList>
            <person name="Kurbessoian T."/>
            <person name="Stajich J.E."/>
        </authorList>
    </citation>
    <scope>NUCLEOTIDE SEQUENCE</scope>
    <source>
        <strain evidence="11">TK_1</strain>
    </source>
</reference>
<evidence type="ECO:0000259" key="9">
    <source>
        <dbReference type="PROSITE" id="PS51192"/>
    </source>
</evidence>
<feature type="compositionally biased region" description="Acidic residues" evidence="8">
    <location>
        <begin position="1405"/>
        <end position="1418"/>
    </location>
</feature>
<proteinExistence type="predicted"/>
<organism evidence="11 12">
    <name type="scientific">Coniosporium apollinis</name>
    <dbReference type="NCBI Taxonomy" id="61459"/>
    <lineage>
        <taxon>Eukaryota</taxon>
        <taxon>Fungi</taxon>
        <taxon>Dikarya</taxon>
        <taxon>Ascomycota</taxon>
        <taxon>Pezizomycotina</taxon>
        <taxon>Dothideomycetes</taxon>
        <taxon>Dothideomycetes incertae sedis</taxon>
        <taxon>Coniosporium</taxon>
    </lineage>
</organism>
<name>A0ABQ9P297_9PEZI</name>
<keyword evidence="12" id="KW-1185">Reference proteome</keyword>
<dbReference type="EMBL" id="JAPDRL010000011">
    <property type="protein sequence ID" value="KAJ9667690.1"/>
    <property type="molecule type" value="Genomic_DNA"/>
</dbReference>
<dbReference type="CDD" id="cd15489">
    <property type="entry name" value="PHD_SF"/>
    <property type="match status" value="1"/>
</dbReference>
<feature type="compositionally biased region" description="Basic and acidic residues" evidence="8">
    <location>
        <begin position="20"/>
        <end position="36"/>
    </location>
</feature>
<evidence type="ECO:0000256" key="3">
    <source>
        <dbReference type="ARBA" id="ARBA00022741"/>
    </source>
</evidence>
<evidence type="ECO:0008006" key="13">
    <source>
        <dbReference type="Google" id="ProtNLM"/>
    </source>
</evidence>
<dbReference type="InterPro" id="IPR016197">
    <property type="entry name" value="Chromo-like_dom_sf"/>
</dbReference>
<dbReference type="Gene3D" id="3.30.40.10">
    <property type="entry name" value="Zinc/RING finger domain, C3HC4 (zinc finger)"/>
    <property type="match status" value="1"/>
</dbReference>
<evidence type="ECO:0000256" key="1">
    <source>
        <dbReference type="ARBA" id="ARBA00004123"/>
    </source>
</evidence>
<dbReference type="Pfam" id="PF00176">
    <property type="entry name" value="SNF2-rel_dom"/>
    <property type="match status" value="1"/>
</dbReference>
<dbReference type="InterPro" id="IPR049730">
    <property type="entry name" value="SNF2/RAD54-like_C"/>
</dbReference>
<dbReference type="InterPro" id="IPR000330">
    <property type="entry name" value="SNF2_N"/>
</dbReference>
<dbReference type="SUPFAM" id="SSF57903">
    <property type="entry name" value="FYVE/PHD zinc finger"/>
    <property type="match status" value="1"/>
</dbReference>
<gene>
    <name evidence="11" type="ORF">H2201_002225</name>
</gene>
<keyword evidence="3" id="KW-0547">Nucleotide-binding</keyword>
<dbReference type="Pfam" id="PF18585">
    <property type="entry name" value="zf-CCCH_6"/>
    <property type="match status" value="1"/>
</dbReference>
<evidence type="ECO:0000313" key="11">
    <source>
        <dbReference type="EMBL" id="KAJ9667690.1"/>
    </source>
</evidence>
<dbReference type="SMART" id="SM00487">
    <property type="entry name" value="DEXDc"/>
    <property type="match status" value="1"/>
</dbReference>
<dbReference type="InterPro" id="IPR038718">
    <property type="entry name" value="SNF2-like_sf"/>
</dbReference>
<feature type="compositionally biased region" description="Acidic residues" evidence="8">
    <location>
        <begin position="194"/>
        <end position="203"/>
    </location>
</feature>
<dbReference type="SMART" id="SM00490">
    <property type="entry name" value="HELICc"/>
    <property type="match status" value="1"/>
</dbReference>
<feature type="compositionally biased region" description="Low complexity" evidence="8">
    <location>
        <begin position="218"/>
        <end position="242"/>
    </location>
</feature>
<feature type="compositionally biased region" description="Basic and acidic residues" evidence="8">
    <location>
        <begin position="61"/>
        <end position="71"/>
    </location>
</feature>
<dbReference type="SUPFAM" id="SSF52540">
    <property type="entry name" value="P-loop containing nucleoside triphosphate hydrolases"/>
    <property type="match status" value="2"/>
</dbReference>
<keyword evidence="6" id="KW-0539">Nucleus</keyword>
<dbReference type="Gene3D" id="3.40.50.300">
    <property type="entry name" value="P-loop containing nucleotide triphosphate hydrolases"/>
    <property type="match status" value="1"/>
</dbReference>
<comment type="subcellular location">
    <subcellularLocation>
        <location evidence="1">Nucleus</location>
    </subcellularLocation>
</comment>
<evidence type="ECO:0000256" key="7">
    <source>
        <dbReference type="SAM" id="Coils"/>
    </source>
</evidence>
<feature type="region of interest" description="Disordered" evidence="8">
    <location>
        <begin position="482"/>
        <end position="502"/>
    </location>
</feature>
<feature type="compositionally biased region" description="Polar residues" evidence="8">
    <location>
        <begin position="1"/>
        <end position="12"/>
    </location>
</feature>
<feature type="region of interest" description="Disordered" evidence="8">
    <location>
        <begin position="192"/>
        <end position="374"/>
    </location>
</feature>
<accession>A0ABQ9P297</accession>
<feature type="region of interest" description="Disordered" evidence="8">
    <location>
        <begin position="1380"/>
        <end position="1456"/>
    </location>
</feature>
<dbReference type="InterPro" id="IPR040934">
    <property type="entry name" value="Znf-CCCH_6"/>
</dbReference>
<dbReference type="SUPFAM" id="SSF54160">
    <property type="entry name" value="Chromo domain-like"/>
    <property type="match status" value="1"/>
</dbReference>
<evidence type="ECO:0000256" key="2">
    <source>
        <dbReference type="ARBA" id="ARBA00011353"/>
    </source>
</evidence>
<comment type="caution">
    <text evidence="11">The sequence shown here is derived from an EMBL/GenBank/DDBJ whole genome shotgun (WGS) entry which is preliminary data.</text>
</comment>
<dbReference type="InterPro" id="IPR056616">
    <property type="entry name" value="Chromo_MIT1"/>
</dbReference>
<evidence type="ECO:0000259" key="10">
    <source>
        <dbReference type="PROSITE" id="PS51194"/>
    </source>
</evidence>
<dbReference type="InterPro" id="IPR041684">
    <property type="entry name" value="Znf-PHD-like"/>
</dbReference>
<dbReference type="InterPro" id="IPR011011">
    <property type="entry name" value="Znf_FYVE_PHD"/>
</dbReference>
<dbReference type="PANTHER" id="PTHR45623:SF17">
    <property type="entry name" value="CHROMODOMAIN-HELICASE-DNA-BINDING PROTEIN 3-RELATED"/>
    <property type="match status" value="1"/>
</dbReference>
<keyword evidence="7" id="KW-0175">Coiled coil</keyword>
<keyword evidence="5" id="KW-0067">ATP-binding</keyword>
<evidence type="ECO:0000256" key="4">
    <source>
        <dbReference type="ARBA" id="ARBA00022801"/>
    </source>
</evidence>
<evidence type="ECO:0000256" key="8">
    <source>
        <dbReference type="SAM" id="MobiDB-lite"/>
    </source>
</evidence>
<feature type="compositionally biased region" description="Basic and acidic residues" evidence="8">
    <location>
        <begin position="356"/>
        <end position="368"/>
    </location>
</feature>
<comment type="subunit">
    <text evidence="2">Component of the NuA4 histone acetyltransferase complex.</text>
</comment>